<protein>
    <submittedName>
        <fullName evidence="1">Uncharacterized protein</fullName>
    </submittedName>
</protein>
<dbReference type="Proteomes" id="UP000318453">
    <property type="component" value="Chromosome"/>
</dbReference>
<reference evidence="1" key="1">
    <citation type="submission" date="2019-08" db="EMBL/GenBank/DDBJ databases">
        <title>Carotenoids and Carotenoid Binding Proteins in the Halophilic Cyanobacterium Euhalothece sp. ZM00.</title>
        <authorList>
            <person name="Cho S.M."/>
            <person name="Song J.Y."/>
            <person name="Park Y.-I."/>
        </authorList>
    </citation>
    <scope>NUCLEOTIDE SEQUENCE [LARGE SCALE GENOMIC DNA]</scope>
    <source>
        <strain evidence="1">Z-M001</strain>
    </source>
</reference>
<dbReference type="RefSeq" id="WP_146295853.1">
    <property type="nucleotide sequence ID" value="NZ_CP042326.1"/>
</dbReference>
<dbReference type="KEGG" id="enn:FRE64_09535"/>
<sequence length="140" mass="15388">MILNWVNQSKILLLLVLFALAGSGVILSQDLFAVASQDDDCSLEATEPLYRVDEVAWETHNKQPFLKVEGTARTGGWTGICLYEESSDNETKVFQLRGVPPEGMATQALTSVSTKKDLSDFPTDEILVKAETNSKTLAHE</sequence>
<keyword evidence="2" id="KW-1185">Reference proteome</keyword>
<dbReference type="AlphaFoldDB" id="A0A5B8NME8"/>
<accession>A0A5B8NME8</accession>
<gene>
    <name evidence="1" type="ORF">FRE64_09535</name>
</gene>
<name>A0A5B8NME8_9CHRO</name>
<proteinExistence type="predicted"/>
<evidence type="ECO:0000313" key="2">
    <source>
        <dbReference type="Proteomes" id="UP000318453"/>
    </source>
</evidence>
<dbReference type="EMBL" id="CP042326">
    <property type="protein sequence ID" value="QDZ40168.1"/>
    <property type="molecule type" value="Genomic_DNA"/>
</dbReference>
<organism evidence="1 2">
    <name type="scientific">Euhalothece natronophila Z-M001</name>
    <dbReference type="NCBI Taxonomy" id="522448"/>
    <lineage>
        <taxon>Bacteria</taxon>
        <taxon>Bacillati</taxon>
        <taxon>Cyanobacteriota</taxon>
        <taxon>Cyanophyceae</taxon>
        <taxon>Oscillatoriophycideae</taxon>
        <taxon>Chroococcales</taxon>
        <taxon>Halothecacae</taxon>
        <taxon>Halothece cluster</taxon>
        <taxon>Euhalothece</taxon>
    </lineage>
</organism>
<evidence type="ECO:0000313" key="1">
    <source>
        <dbReference type="EMBL" id="QDZ40168.1"/>
    </source>
</evidence>